<sequence>MLSSLREKILNVSLFTNSEEQYSKSNPVNINAGAEILTHFQSQWEELHKINEENATRAEKVANDIETVSSFVNNNKKNIAFINHILLNTNLSTNINKCLDSINDLYKGSEALEKELIHLEDLIDQAEFNKLKNRHKYHLEQYEKRKEDNFVNVKIALEAKHLKKVEQYESGKKAVMKERQQVFQDAFRSDLETYKNLGTVPKIKQNQNGALLEEIQLDFDQNELDQFFNEENA</sequence>
<dbReference type="InterPro" id="IPR007531">
    <property type="entry name" value="Dysbindin"/>
</dbReference>
<comment type="similarity">
    <text evidence="1">Belongs to the dysbindin family.</text>
</comment>
<evidence type="ECO:0000313" key="2">
    <source>
        <dbReference type="EMBL" id="CAH1115679.1"/>
    </source>
</evidence>
<evidence type="ECO:0000313" key="3">
    <source>
        <dbReference type="Proteomes" id="UP001153636"/>
    </source>
</evidence>
<proteinExistence type="inferred from homology"/>
<gene>
    <name evidence="2" type="ORF">PSYICH_LOCUS15706</name>
</gene>
<accession>A0A9P0DC68</accession>
<keyword evidence="3" id="KW-1185">Reference proteome</keyword>
<organism evidence="2 3">
    <name type="scientific">Psylliodes chrysocephalus</name>
    <dbReference type="NCBI Taxonomy" id="3402493"/>
    <lineage>
        <taxon>Eukaryota</taxon>
        <taxon>Metazoa</taxon>
        <taxon>Ecdysozoa</taxon>
        <taxon>Arthropoda</taxon>
        <taxon>Hexapoda</taxon>
        <taxon>Insecta</taxon>
        <taxon>Pterygota</taxon>
        <taxon>Neoptera</taxon>
        <taxon>Endopterygota</taxon>
        <taxon>Coleoptera</taxon>
        <taxon>Polyphaga</taxon>
        <taxon>Cucujiformia</taxon>
        <taxon>Chrysomeloidea</taxon>
        <taxon>Chrysomelidae</taxon>
        <taxon>Galerucinae</taxon>
        <taxon>Alticini</taxon>
        <taxon>Psylliodes</taxon>
    </lineage>
</organism>
<dbReference type="PANTHER" id="PTHR16294:SF6">
    <property type="entry name" value="DYNAMIN N-TERMINAL DOMAIN-CONTAINING PROTEIN"/>
    <property type="match status" value="1"/>
</dbReference>
<evidence type="ECO:0000256" key="1">
    <source>
        <dbReference type="ARBA" id="ARBA00008686"/>
    </source>
</evidence>
<reference evidence="2" key="1">
    <citation type="submission" date="2022-01" db="EMBL/GenBank/DDBJ databases">
        <authorList>
            <person name="King R."/>
        </authorList>
    </citation>
    <scope>NUCLEOTIDE SEQUENCE</scope>
</reference>
<dbReference type="GO" id="GO:0005737">
    <property type="term" value="C:cytoplasm"/>
    <property type="evidence" value="ECO:0007669"/>
    <property type="project" value="InterPro"/>
</dbReference>
<dbReference type="EMBL" id="OV651821">
    <property type="protein sequence ID" value="CAH1115679.1"/>
    <property type="molecule type" value="Genomic_DNA"/>
</dbReference>
<evidence type="ECO:0008006" key="4">
    <source>
        <dbReference type="Google" id="ProtNLM"/>
    </source>
</evidence>
<protein>
    <recommendedName>
        <fullName evidence="4">Dysbindin-like protein</fullName>
    </recommendedName>
</protein>
<dbReference type="Proteomes" id="UP001153636">
    <property type="component" value="Chromosome 9"/>
</dbReference>
<name>A0A9P0DC68_9CUCU</name>
<dbReference type="OrthoDB" id="2445127at2759"/>
<dbReference type="PANTHER" id="PTHR16294">
    <property type="entry name" value="DYSTROBREVIN BINDING PROTEIN 1 DYSBINDIN"/>
    <property type="match status" value="1"/>
</dbReference>
<dbReference type="AlphaFoldDB" id="A0A9P0DC68"/>